<keyword evidence="2" id="KW-0812">Transmembrane</keyword>
<sequence length="336" mass="36576">MARCRVGYLLALGAAVLFFICFNGYFSFYILVLTLVFPLFSLLVSLPGMLGCTVELAVSARAVRRNETAEAQLTVVSRSRLPVGRLTADLGWDNAMNGQSGRTRVRLSGASLGAVRRESLPTGHCGMVRCRALRVRVCDLLGLFALRRPLPPAAELAVLPLDLPPEPVPALLGAEKNQVMRPRPGGGPGEDYDLRPYRAGDPLRSVHWKLSTKVDSLVVRETLEPQKAVIVLSFDHFGTPEELDRIQDRLDAVSRALIERERPHAVRWLEEGAGRVRERKISSLTELRACQWEIFSTPAPAGGHTSAGGRNGNSGGSLVRSLHITAEDSGGEEGAR</sequence>
<gene>
    <name evidence="3" type="ORF">K8V01_07030</name>
</gene>
<reference evidence="3" key="2">
    <citation type="submission" date="2021-09" db="EMBL/GenBank/DDBJ databases">
        <authorList>
            <person name="Gilroy R."/>
        </authorList>
    </citation>
    <scope>NUCLEOTIDE SEQUENCE</scope>
    <source>
        <strain evidence="3">CHK179-5677</strain>
    </source>
</reference>
<dbReference type="PANTHER" id="PTHR34351">
    <property type="entry name" value="SLR1927 PROTEIN-RELATED"/>
    <property type="match status" value="1"/>
</dbReference>
<name>A0A921MM97_9FIRM</name>
<feature type="transmembrane region" description="Helical" evidence="2">
    <location>
        <begin position="7"/>
        <end position="31"/>
    </location>
</feature>
<evidence type="ECO:0000256" key="1">
    <source>
        <dbReference type="SAM" id="MobiDB-lite"/>
    </source>
</evidence>
<evidence type="ECO:0000256" key="2">
    <source>
        <dbReference type="SAM" id="Phobius"/>
    </source>
</evidence>
<dbReference type="EMBL" id="DYUC01000068">
    <property type="protein sequence ID" value="HJG86755.1"/>
    <property type="molecule type" value="Genomic_DNA"/>
</dbReference>
<evidence type="ECO:0000313" key="4">
    <source>
        <dbReference type="Proteomes" id="UP000760668"/>
    </source>
</evidence>
<dbReference type="RefSeq" id="WP_295368206.1">
    <property type="nucleotide sequence ID" value="NZ_DYUC01000068.1"/>
</dbReference>
<dbReference type="Proteomes" id="UP000760668">
    <property type="component" value="Unassembled WGS sequence"/>
</dbReference>
<protein>
    <submittedName>
        <fullName evidence="3">DUF58 domain-containing protein</fullName>
    </submittedName>
</protein>
<dbReference type="AlphaFoldDB" id="A0A921MM97"/>
<dbReference type="PANTHER" id="PTHR34351:SF1">
    <property type="entry name" value="SLR1927 PROTEIN"/>
    <property type="match status" value="1"/>
</dbReference>
<proteinExistence type="predicted"/>
<keyword evidence="2" id="KW-1133">Transmembrane helix</keyword>
<feature type="compositionally biased region" description="Gly residues" evidence="1">
    <location>
        <begin position="305"/>
        <end position="315"/>
    </location>
</feature>
<organism evidence="3 4">
    <name type="scientific">Pseudoflavonifractor capillosus</name>
    <dbReference type="NCBI Taxonomy" id="106588"/>
    <lineage>
        <taxon>Bacteria</taxon>
        <taxon>Bacillati</taxon>
        <taxon>Bacillota</taxon>
        <taxon>Clostridia</taxon>
        <taxon>Eubacteriales</taxon>
        <taxon>Oscillospiraceae</taxon>
        <taxon>Pseudoflavonifractor</taxon>
    </lineage>
</organism>
<comment type="caution">
    <text evidence="3">The sequence shown here is derived from an EMBL/GenBank/DDBJ whole genome shotgun (WGS) entry which is preliminary data.</text>
</comment>
<accession>A0A921MM97</accession>
<feature type="region of interest" description="Disordered" evidence="1">
    <location>
        <begin position="298"/>
        <end position="318"/>
    </location>
</feature>
<reference evidence="3" key="1">
    <citation type="journal article" date="2021" name="PeerJ">
        <title>Extensive microbial diversity within the chicken gut microbiome revealed by metagenomics and culture.</title>
        <authorList>
            <person name="Gilroy R."/>
            <person name="Ravi A."/>
            <person name="Getino M."/>
            <person name="Pursley I."/>
            <person name="Horton D.L."/>
            <person name="Alikhan N.F."/>
            <person name="Baker D."/>
            <person name="Gharbi K."/>
            <person name="Hall N."/>
            <person name="Watson M."/>
            <person name="Adriaenssens E.M."/>
            <person name="Foster-Nyarko E."/>
            <person name="Jarju S."/>
            <person name="Secka A."/>
            <person name="Antonio M."/>
            <person name="Oren A."/>
            <person name="Chaudhuri R.R."/>
            <person name="La Ragione R."/>
            <person name="Hildebrand F."/>
            <person name="Pallen M.J."/>
        </authorList>
    </citation>
    <scope>NUCLEOTIDE SEQUENCE</scope>
    <source>
        <strain evidence="3">CHK179-5677</strain>
    </source>
</reference>
<keyword evidence="2" id="KW-0472">Membrane</keyword>
<evidence type="ECO:0000313" key="3">
    <source>
        <dbReference type="EMBL" id="HJG86755.1"/>
    </source>
</evidence>